<comment type="caution">
    <text evidence="1">The sequence shown here is derived from an EMBL/GenBank/DDBJ whole genome shotgun (WGS) entry which is preliminary data.</text>
</comment>
<organism evidence="1 2">
    <name type="scientific">Inconstantimicrobium mannanitabidum</name>
    <dbReference type="NCBI Taxonomy" id="1604901"/>
    <lineage>
        <taxon>Bacteria</taxon>
        <taxon>Bacillati</taxon>
        <taxon>Bacillota</taxon>
        <taxon>Clostridia</taxon>
        <taxon>Eubacteriales</taxon>
        <taxon>Clostridiaceae</taxon>
        <taxon>Inconstantimicrobium</taxon>
    </lineage>
</organism>
<name>A0ACB5REY2_9CLOT</name>
<accession>A0ACB5REY2</accession>
<protein>
    <submittedName>
        <fullName evidence="1">Cryptic aminoglycoside N-acetyltransferase AAC(6')-Iy/Iaa</fullName>
    </submittedName>
</protein>
<evidence type="ECO:0000313" key="1">
    <source>
        <dbReference type="EMBL" id="GKX67306.1"/>
    </source>
</evidence>
<dbReference type="Proteomes" id="UP001058074">
    <property type="component" value="Unassembled WGS sequence"/>
</dbReference>
<proteinExistence type="predicted"/>
<reference evidence="1" key="1">
    <citation type="journal article" date="2025" name="Int. J. Syst. Evol. Microbiol.">
        <title>Inconstantimicrobium mannanitabidum sp. nov., a novel member of the family Clostridiaceae isolated from anoxic soil under the treatment of reductive soil disinfestation.</title>
        <authorList>
            <person name="Ueki A."/>
            <person name="Tonouchi A."/>
            <person name="Honma S."/>
            <person name="Kaku N."/>
            <person name="Ueki K."/>
        </authorList>
    </citation>
    <scope>NUCLEOTIDE SEQUENCE</scope>
    <source>
        <strain evidence="1">TW13</strain>
    </source>
</reference>
<gene>
    <name evidence="1" type="primary">aac</name>
    <name evidence="1" type="ORF">rsdtw13_25640</name>
</gene>
<sequence>MNNIIKVESENLETLIKLSLELWPHHIYEEIEEEYKALNSANNAFFLFKEDNMYIGFIHVSLRHDYVEGSNSSPVGYVEGIYVKEEYRGKGIAKSLVKSGEEWAATKGCTEMASDIEAQNHVSYDFHKSIGFKEVNRIICFIKDIEK</sequence>
<keyword evidence="2" id="KW-1185">Reference proteome</keyword>
<dbReference type="EMBL" id="BROD01000001">
    <property type="protein sequence ID" value="GKX67306.1"/>
    <property type="molecule type" value="Genomic_DNA"/>
</dbReference>
<evidence type="ECO:0000313" key="2">
    <source>
        <dbReference type="Proteomes" id="UP001058074"/>
    </source>
</evidence>